<dbReference type="InterPro" id="IPR032828">
    <property type="entry name" value="PolyA_RNA-bd"/>
</dbReference>
<dbReference type="RefSeq" id="WP_184338629.1">
    <property type="nucleotide sequence ID" value="NZ_JACHIG010000002.1"/>
</dbReference>
<dbReference type="InterPro" id="IPR003607">
    <property type="entry name" value="HD/PDEase_dom"/>
</dbReference>
<dbReference type="GO" id="GO:0000166">
    <property type="term" value="F:nucleotide binding"/>
    <property type="evidence" value="ECO:0007669"/>
    <property type="project" value="UniProtKB-KW"/>
</dbReference>
<dbReference type="GO" id="GO:1990817">
    <property type="term" value="F:poly(A) RNA polymerase activity"/>
    <property type="evidence" value="ECO:0007669"/>
    <property type="project" value="UniProtKB-EC"/>
</dbReference>
<dbReference type="SUPFAM" id="SSF81891">
    <property type="entry name" value="Poly A polymerase C-terminal region-like"/>
    <property type="match status" value="1"/>
</dbReference>
<dbReference type="GO" id="GO:0008033">
    <property type="term" value="P:tRNA processing"/>
    <property type="evidence" value="ECO:0007669"/>
    <property type="project" value="UniProtKB-KW"/>
</dbReference>
<dbReference type="Pfam" id="PF01743">
    <property type="entry name" value="PolyA_pol"/>
    <property type="match status" value="1"/>
</dbReference>
<dbReference type="Proteomes" id="UP000590740">
    <property type="component" value="Unassembled WGS sequence"/>
</dbReference>
<dbReference type="AlphaFoldDB" id="A0A7W7Y8T5"/>
<dbReference type="PROSITE" id="PS51257">
    <property type="entry name" value="PROKAR_LIPOPROTEIN"/>
    <property type="match status" value="1"/>
</dbReference>
<comment type="similarity">
    <text evidence="8">Belongs to the tRNA nucleotidyltransferase/poly(A) polymerase family.</text>
</comment>
<keyword evidence="7" id="KW-0460">Magnesium</keyword>
<comment type="cofactor">
    <cofactor evidence="1">
        <name>Mg(2+)</name>
        <dbReference type="ChEBI" id="CHEBI:18420"/>
    </cofactor>
</comment>
<dbReference type="Gene3D" id="1.10.3090.10">
    <property type="entry name" value="cca-adding enzyme, domain 2"/>
    <property type="match status" value="1"/>
</dbReference>
<evidence type="ECO:0000256" key="7">
    <source>
        <dbReference type="ARBA" id="ARBA00022842"/>
    </source>
</evidence>
<dbReference type="InterPro" id="IPR002646">
    <property type="entry name" value="PolA_pol_head_dom"/>
</dbReference>
<comment type="caution">
    <text evidence="12">The sequence shown here is derived from an EMBL/GenBank/DDBJ whole genome shotgun (WGS) entry which is preliminary data.</text>
</comment>
<dbReference type="InterPro" id="IPR050264">
    <property type="entry name" value="Bact_CCA-adding_enz_type3_sf"/>
</dbReference>
<dbReference type="SUPFAM" id="SSF81301">
    <property type="entry name" value="Nucleotidyltransferase"/>
    <property type="match status" value="1"/>
</dbReference>
<reference evidence="12 13" key="1">
    <citation type="submission" date="2020-08" db="EMBL/GenBank/DDBJ databases">
        <title>Genomic Encyclopedia of Type Strains, Phase IV (KMG-IV): sequencing the most valuable type-strain genomes for metagenomic binning, comparative biology and taxonomic classification.</title>
        <authorList>
            <person name="Goeker M."/>
        </authorList>
    </citation>
    <scope>NUCLEOTIDE SEQUENCE [LARGE SCALE GENOMIC DNA]</scope>
    <source>
        <strain evidence="12 13">DSM 12252</strain>
    </source>
</reference>
<feature type="domain" description="Poly A polymerase head" evidence="9">
    <location>
        <begin position="21"/>
        <end position="139"/>
    </location>
</feature>
<dbReference type="Gene3D" id="3.30.460.10">
    <property type="entry name" value="Beta Polymerase, domain 2"/>
    <property type="match status" value="1"/>
</dbReference>
<dbReference type="EMBL" id="JACHIG010000002">
    <property type="protein sequence ID" value="MBB5031694.1"/>
    <property type="molecule type" value="Genomic_DNA"/>
</dbReference>
<dbReference type="CDD" id="cd00077">
    <property type="entry name" value="HDc"/>
    <property type="match status" value="1"/>
</dbReference>
<feature type="domain" description="tRNA nucleotidyltransferase/poly(A) polymerase RNA and SrmB- binding" evidence="11">
    <location>
        <begin position="166"/>
        <end position="225"/>
    </location>
</feature>
<evidence type="ECO:0000259" key="10">
    <source>
        <dbReference type="Pfam" id="PF01966"/>
    </source>
</evidence>
<evidence type="ECO:0000259" key="11">
    <source>
        <dbReference type="Pfam" id="PF12627"/>
    </source>
</evidence>
<evidence type="ECO:0000256" key="6">
    <source>
        <dbReference type="ARBA" id="ARBA00022741"/>
    </source>
</evidence>
<dbReference type="Pfam" id="PF01966">
    <property type="entry name" value="HD"/>
    <property type="match status" value="1"/>
</dbReference>
<evidence type="ECO:0000256" key="3">
    <source>
        <dbReference type="ARBA" id="ARBA00022694"/>
    </source>
</evidence>
<evidence type="ECO:0000259" key="9">
    <source>
        <dbReference type="Pfam" id="PF01743"/>
    </source>
</evidence>
<protein>
    <submittedName>
        <fullName evidence="12">Poly(A) polymerase</fullName>
        <ecNumber evidence="12">2.7.7.19</ecNumber>
    </submittedName>
</protein>
<gene>
    <name evidence="12" type="ORF">HNQ65_001262</name>
</gene>
<dbReference type="InterPro" id="IPR043519">
    <property type="entry name" value="NT_sf"/>
</dbReference>
<evidence type="ECO:0000256" key="2">
    <source>
        <dbReference type="ARBA" id="ARBA00022679"/>
    </source>
</evidence>
<evidence type="ECO:0000256" key="4">
    <source>
        <dbReference type="ARBA" id="ARBA00022695"/>
    </source>
</evidence>
<keyword evidence="5" id="KW-0479">Metal-binding</keyword>
<keyword evidence="6" id="KW-0547">Nucleotide-binding</keyword>
<keyword evidence="13" id="KW-1185">Reference proteome</keyword>
<dbReference type="GO" id="GO:0000049">
    <property type="term" value="F:tRNA binding"/>
    <property type="evidence" value="ECO:0007669"/>
    <property type="project" value="TreeGrafter"/>
</dbReference>
<accession>A0A7W7Y8T5</accession>
<evidence type="ECO:0000313" key="12">
    <source>
        <dbReference type="EMBL" id="MBB5031694.1"/>
    </source>
</evidence>
<evidence type="ECO:0000256" key="5">
    <source>
        <dbReference type="ARBA" id="ARBA00022723"/>
    </source>
</evidence>
<keyword evidence="4 12" id="KW-0548">Nucleotidyltransferase</keyword>
<dbReference type="GO" id="GO:0046872">
    <property type="term" value="F:metal ion binding"/>
    <property type="evidence" value="ECO:0007669"/>
    <property type="project" value="UniProtKB-KW"/>
</dbReference>
<keyword evidence="3" id="KW-0819">tRNA processing</keyword>
<keyword evidence="8" id="KW-0694">RNA-binding</keyword>
<dbReference type="Pfam" id="PF12627">
    <property type="entry name" value="PolyA_pol_RNAbd"/>
    <property type="match status" value="1"/>
</dbReference>
<sequence length="445" mass="49957">MRDTAIKVITKLTQAGHTALLAGGCVRDMLLGREAKDYDVATSATPEQVVRLFPGAQTVGAHFGVVIVRLDHHHVEVATFRSDGSYSDGRRPDSVTYSTPEHDAQRRDFTINGLFFDPLKEEVIDYVGGQADLRMGLLRAIGVARDRFEEDHLRMLRAVRFATVLGFDIEHATWESICGLAPKIRSVSIERIREEFVKTMLSPNRVRGFDLLVNSGLMEQFLPEILVLQGCEQPPQFHPEGDVFIHTRLMLSLLPEQVSLPLVMSVLLHDIAKPATQTRDADTGRIRFNGHDKLGADMTGEIMRRMKFPNDVIEPTVVAVENHMVFKDVKKMRTAKLRRFMARPSFDDELALHRVDCMGSNGWLDNYDFLLAKREELAAEPMLPPRLITGADLIAQGWHAGKAMGRLLTTLQTLQLEGTLKTKEEALTWVAQNAPVPDVFETVEE</sequence>
<dbReference type="PANTHER" id="PTHR46173:SF1">
    <property type="entry name" value="CCA TRNA NUCLEOTIDYLTRANSFERASE 1, MITOCHONDRIAL"/>
    <property type="match status" value="1"/>
</dbReference>
<dbReference type="PANTHER" id="PTHR46173">
    <property type="entry name" value="CCA TRNA NUCLEOTIDYLTRANSFERASE 1, MITOCHONDRIAL"/>
    <property type="match status" value="1"/>
</dbReference>
<evidence type="ECO:0000256" key="1">
    <source>
        <dbReference type="ARBA" id="ARBA00001946"/>
    </source>
</evidence>
<proteinExistence type="inferred from homology"/>
<evidence type="ECO:0000256" key="8">
    <source>
        <dbReference type="RuleBase" id="RU003953"/>
    </source>
</evidence>
<dbReference type="InterPro" id="IPR006674">
    <property type="entry name" value="HD_domain"/>
</dbReference>
<evidence type="ECO:0000313" key="13">
    <source>
        <dbReference type="Proteomes" id="UP000590740"/>
    </source>
</evidence>
<keyword evidence="2 8" id="KW-0808">Transferase</keyword>
<organism evidence="12 13">
    <name type="scientific">Prosthecobacter vanneervenii</name>
    <dbReference type="NCBI Taxonomy" id="48466"/>
    <lineage>
        <taxon>Bacteria</taxon>
        <taxon>Pseudomonadati</taxon>
        <taxon>Verrucomicrobiota</taxon>
        <taxon>Verrucomicrobiia</taxon>
        <taxon>Verrucomicrobiales</taxon>
        <taxon>Verrucomicrobiaceae</taxon>
        <taxon>Prosthecobacter</taxon>
    </lineage>
</organism>
<feature type="domain" description="HD" evidence="10">
    <location>
        <begin position="261"/>
        <end position="330"/>
    </location>
</feature>
<name>A0A7W7Y8T5_9BACT</name>
<dbReference type="CDD" id="cd05398">
    <property type="entry name" value="NT_ClassII-CCAase"/>
    <property type="match status" value="1"/>
</dbReference>
<dbReference type="EC" id="2.7.7.19" evidence="12"/>